<keyword evidence="2" id="KW-1185">Reference proteome</keyword>
<gene>
    <name evidence="1" type="ORF">AAFF_G00358710</name>
</gene>
<evidence type="ECO:0000313" key="2">
    <source>
        <dbReference type="Proteomes" id="UP001221898"/>
    </source>
</evidence>
<dbReference type="Proteomes" id="UP001221898">
    <property type="component" value="Unassembled WGS sequence"/>
</dbReference>
<dbReference type="AlphaFoldDB" id="A0AAD7TA46"/>
<reference evidence="1" key="1">
    <citation type="journal article" date="2023" name="Science">
        <title>Genome structures resolve the early diversification of teleost fishes.</title>
        <authorList>
            <person name="Parey E."/>
            <person name="Louis A."/>
            <person name="Montfort J."/>
            <person name="Bouchez O."/>
            <person name="Roques C."/>
            <person name="Iampietro C."/>
            <person name="Lluch J."/>
            <person name="Castinel A."/>
            <person name="Donnadieu C."/>
            <person name="Desvignes T."/>
            <person name="Floi Bucao C."/>
            <person name="Jouanno E."/>
            <person name="Wen M."/>
            <person name="Mejri S."/>
            <person name="Dirks R."/>
            <person name="Jansen H."/>
            <person name="Henkel C."/>
            <person name="Chen W.J."/>
            <person name="Zahm M."/>
            <person name="Cabau C."/>
            <person name="Klopp C."/>
            <person name="Thompson A.W."/>
            <person name="Robinson-Rechavi M."/>
            <person name="Braasch I."/>
            <person name="Lecointre G."/>
            <person name="Bobe J."/>
            <person name="Postlethwait J.H."/>
            <person name="Berthelot C."/>
            <person name="Roest Crollius H."/>
            <person name="Guiguen Y."/>
        </authorList>
    </citation>
    <scope>NUCLEOTIDE SEQUENCE</scope>
    <source>
        <strain evidence="1">NC1722</strain>
    </source>
</reference>
<organism evidence="1 2">
    <name type="scientific">Aldrovandia affinis</name>
    <dbReference type="NCBI Taxonomy" id="143900"/>
    <lineage>
        <taxon>Eukaryota</taxon>
        <taxon>Metazoa</taxon>
        <taxon>Chordata</taxon>
        <taxon>Craniata</taxon>
        <taxon>Vertebrata</taxon>
        <taxon>Euteleostomi</taxon>
        <taxon>Actinopterygii</taxon>
        <taxon>Neopterygii</taxon>
        <taxon>Teleostei</taxon>
        <taxon>Notacanthiformes</taxon>
        <taxon>Halosauridae</taxon>
        <taxon>Aldrovandia</taxon>
    </lineage>
</organism>
<sequence length="90" mass="10217">MTIFLTKKTGSGFKTQFAHSMPVCVQMDSPQMNKIHRISKPTEEIPLNVETPVAWWTACFAHVSTRQMQRQHVFAGELLESSSIRPGKQD</sequence>
<dbReference type="EMBL" id="JAINUG010000006">
    <property type="protein sequence ID" value="KAJ8416583.1"/>
    <property type="molecule type" value="Genomic_DNA"/>
</dbReference>
<comment type="caution">
    <text evidence="1">The sequence shown here is derived from an EMBL/GenBank/DDBJ whole genome shotgun (WGS) entry which is preliminary data.</text>
</comment>
<evidence type="ECO:0000313" key="1">
    <source>
        <dbReference type="EMBL" id="KAJ8416583.1"/>
    </source>
</evidence>
<protein>
    <submittedName>
        <fullName evidence="1">Uncharacterized protein</fullName>
    </submittedName>
</protein>
<name>A0AAD7TA46_9TELE</name>
<accession>A0AAD7TA46</accession>
<proteinExistence type="predicted"/>